<gene>
    <name evidence="2" type="ORF">GCM10009690_13790</name>
</gene>
<dbReference type="Proteomes" id="UP001500177">
    <property type="component" value="Unassembled WGS sequence"/>
</dbReference>
<evidence type="ECO:0000313" key="2">
    <source>
        <dbReference type="EMBL" id="GAA1512023.1"/>
    </source>
</evidence>
<accession>A0ABN2A6D0</accession>
<organism evidence="2 3">
    <name type="scientific">Brevibacterium permense</name>
    <dbReference type="NCBI Taxonomy" id="234834"/>
    <lineage>
        <taxon>Bacteria</taxon>
        <taxon>Bacillati</taxon>
        <taxon>Actinomycetota</taxon>
        <taxon>Actinomycetes</taxon>
        <taxon>Micrococcales</taxon>
        <taxon>Brevibacteriaceae</taxon>
        <taxon>Brevibacterium</taxon>
    </lineage>
</organism>
<dbReference type="EMBL" id="BAAALX010000008">
    <property type="protein sequence ID" value="GAA1512023.1"/>
    <property type="molecule type" value="Genomic_DNA"/>
</dbReference>
<evidence type="ECO:0000256" key="1">
    <source>
        <dbReference type="SAM" id="MobiDB-lite"/>
    </source>
</evidence>
<comment type="caution">
    <text evidence="2">The sequence shown here is derived from an EMBL/GenBank/DDBJ whole genome shotgun (WGS) entry which is preliminary data.</text>
</comment>
<evidence type="ECO:0008006" key="4">
    <source>
        <dbReference type="Google" id="ProtNLM"/>
    </source>
</evidence>
<evidence type="ECO:0000313" key="3">
    <source>
        <dbReference type="Proteomes" id="UP001500177"/>
    </source>
</evidence>
<reference evidence="2 3" key="1">
    <citation type="journal article" date="2019" name="Int. J. Syst. Evol. Microbiol.">
        <title>The Global Catalogue of Microorganisms (GCM) 10K type strain sequencing project: providing services to taxonomists for standard genome sequencing and annotation.</title>
        <authorList>
            <consortium name="The Broad Institute Genomics Platform"/>
            <consortium name="The Broad Institute Genome Sequencing Center for Infectious Disease"/>
            <person name="Wu L."/>
            <person name="Ma J."/>
        </authorList>
    </citation>
    <scope>NUCLEOTIDE SEQUENCE [LARGE SCALE GENOMIC DNA]</scope>
    <source>
        <strain evidence="2 3">JCM 13318</strain>
    </source>
</reference>
<protein>
    <recommendedName>
        <fullName evidence="4">Helix-turn-helix domain-containing protein</fullName>
    </recommendedName>
</protein>
<feature type="region of interest" description="Disordered" evidence="1">
    <location>
        <begin position="22"/>
        <end position="43"/>
    </location>
</feature>
<keyword evidence="3" id="KW-1185">Reference proteome</keyword>
<name>A0ABN2A6D0_9MICO</name>
<feature type="region of interest" description="Disordered" evidence="1">
    <location>
        <begin position="134"/>
        <end position="153"/>
    </location>
</feature>
<feature type="compositionally biased region" description="Polar residues" evidence="1">
    <location>
        <begin position="22"/>
        <end position="39"/>
    </location>
</feature>
<sequence length="153" mass="16470">MATMSISGTSIPVMLVCEDSSLQPTSSAHPTASNSSADKPSSIEELAPAHAEIETTADLVKQIKSRGSYTWDQVAKLFGVSRRTVHLWASGGRISAANEEALGRVMKQIETIEEVGGQGARLRFLALLDQQRSRYASTPTDINRPAPTYSPEP</sequence>
<proteinExistence type="predicted"/>